<evidence type="ECO:0000313" key="2">
    <source>
        <dbReference type="Proteomes" id="UP001066276"/>
    </source>
</evidence>
<name>A0AAV7WGS2_PLEWA</name>
<protein>
    <submittedName>
        <fullName evidence="1">Uncharacterized protein</fullName>
    </submittedName>
</protein>
<dbReference type="AlphaFoldDB" id="A0AAV7WGS2"/>
<dbReference type="EMBL" id="JANPWB010000002">
    <property type="protein sequence ID" value="KAJ1211470.1"/>
    <property type="molecule type" value="Genomic_DNA"/>
</dbReference>
<accession>A0AAV7WGS2</accession>
<comment type="caution">
    <text evidence="1">The sequence shown here is derived from an EMBL/GenBank/DDBJ whole genome shotgun (WGS) entry which is preliminary data.</text>
</comment>
<evidence type="ECO:0000313" key="1">
    <source>
        <dbReference type="EMBL" id="KAJ1211470.1"/>
    </source>
</evidence>
<organism evidence="1 2">
    <name type="scientific">Pleurodeles waltl</name>
    <name type="common">Iberian ribbed newt</name>
    <dbReference type="NCBI Taxonomy" id="8319"/>
    <lineage>
        <taxon>Eukaryota</taxon>
        <taxon>Metazoa</taxon>
        <taxon>Chordata</taxon>
        <taxon>Craniata</taxon>
        <taxon>Vertebrata</taxon>
        <taxon>Euteleostomi</taxon>
        <taxon>Amphibia</taxon>
        <taxon>Batrachia</taxon>
        <taxon>Caudata</taxon>
        <taxon>Salamandroidea</taxon>
        <taxon>Salamandridae</taxon>
        <taxon>Pleurodelinae</taxon>
        <taxon>Pleurodeles</taxon>
    </lineage>
</organism>
<proteinExistence type="predicted"/>
<sequence length="144" mass="15310">MAWPLGKMAVTVRGSAGPRAVYPFYFSFKAVLAGADLCAPREEPLGRFLRPASESAAEAGVLIARAACRRPRPRAQVEGRADAEARNRFRQACGPGAVECLGAYQRLSRAVVETFLDLAALGIPRCCVHQEQLGAAGAVAQRAV</sequence>
<gene>
    <name evidence="1" type="ORF">NDU88_006830</name>
</gene>
<dbReference type="Proteomes" id="UP001066276">
    <property type="component" value="Chromosome 1_2"/>
</dbReference>
<reference evidence="1" key="1">
    <citation type="journal article" date="2022" name="bioRxiv">
        <title>Sequencing and chromosome-scale assembly of the giantPleurodeles waltlgenome.</title>
        <authorList>
            <person name="Brown T."/>
            <person name="Elewa A."/>
            <person name="Iarovenko S."/>
            <person name="Subramanian E."/>
            <person name="Araus A.J."/>
            <person name="Petzold A."/>
            <person name="Susuki M."/>
            <person name="Suzuki K.-i.T."/>
            <person name="Hayashi T."/>
            <person name="Toyoda A."/>
            <person name="Oliveira C."/>
            <person name="Osipova E."/>
            <person name="Leigh N.D."/>
            <person name="Simon A."/>
            <person name="Yun M.H."/>
        </authorList>
    </citation>
    <scope>NUCLEOTIDE SEQUENCE</scope>
    <source>
        <strain evidence="1">20211129_DDA</strain>
        <tissue evidence="1">Liver</tissue>
    </source>
</reference>
<keyword evidence="2" id="KW-1185">Reference proteome</keyword>